<sequence length="29" mass="3516">MYNAPPPQDMSYYGHCQRRHEEKGCPYAW</sequence>
<proteinExistence type="predicted"/>
<gene>
    <name evidence="1" type="ORF">HU200_058589</name>
</gene>
<comment type="caution">
    <text evidence="1">The sequence shown here is derived from an EMBL/GenBank/DDBJ whole genome shotgun (WGS) entry which is preliminary data.</text>
</comment>
<evidence type="ECO:0000313" key="2">
    <source>
        <dbReference type="Proteomes" id="UP000636709"/>
    </source>
</evidence>
<keyword evidence="2" id="KW-1185">Reference proteome</keyword>
<evidence type="ECO:0000313" key="1">
    <source>
        <dbReference type="EMBL" id="KAF8659378.1"/>
    </source>
</evidence>
<protein>
    <submittedName>
        <fullName evidence="1">Uncharacterized protein</fullName>
    </submittedName>
</protein>
<reference evidence="1" key="1">
    <citation type="submission" date="2020-07" db="EMBL/GenBank/DDBJ databases">
        <title>Genome sequence and genetic diversity analysis of an under-domesticated orphan crop, white fonio (Digitaria exilis).</title>
        <authorList>
            <person name="Bennetzen J.L."/>
            <person name="Chen S."/>
            <person name="Ma X."/>
            <person name="Wang X."/>
            <person name="Yssel A.E.J."/>
            <person name="Chaluvadi S.R."/>
            <person name="Johnson M."/>
            <person name="Gangashetty P."/>
            <person name="Hamidou F."/>
            <person name="Sanogo M.D."/>
            <person name="Zwaenepoel A."/>
            <person name="Wallace J."/>
            <person name="Van De Peer Y."/>
            <person name="Van Deynze A."/>
        </authorList>
    </citation>
    <scope>NUCLEOTIDE SEQUENCE</scope>
    <source>
        <tissue evidence="1">Leaves</tissue>
    </source>
</reference>
<organism evidence="1 2">
    <name type="scientific">Digitaria exilis</name>
    <dbReference type="NCBI Taxonomy" id="1010633"/>
    <lineage>
        <taxon>Eukaryota</taxon>
        <taxon>Viridiplantae</taxon>
        <taxon>Streptophyta</taxon>
        <taxon>Embryophyta</taxon>
        <taxon>Tracheophyta</taxon>
        <taxon>Spermatophyta</taxon>
        <taxon>Magnoliopsida</taxon>
        <taxon>Liliopsida</taxon>
        <taxon>Poales</taxon>
        <taxon>Poaceae</taxon>
        <taxon>PACMAD clade</taxon>
        <taxon>Panicoideae</taxon>
        <taxon>Panicodae</taxon>
        <taxon>Paniceae</taxon>
        <taxon>Anthephorinae</taxon>
        <taxon>Digitaria</taxon>
    </lineage>
</organism>
<accession>A0A835AHT1</accession>
<dbReference type="Proteomes" id="UP000636709">
    <property type="component" value="Unassembled WGS sequence"/>
</dbReference>
<dbReference type="AlphaFoldDB" id="A0A835AHT1"/>
<dbReference type="EMBL" id="JACEFO010002462">
    <property type="protein sequence ID" value="KAF8659378.1"/>
    <property type="molecule type" value="Genomic_DNA"/>
</dbReference>
<name>A0A835AHT1_9POAL</name>